<evidence type="ECO:0000313" key="4">
    <source>
        <dbReference type="Proteomes" id="UP001597260"/>
    </source>
</evidence>
<comment type="caution">
    <text evidence="3">The sequence shown here is derived from an EMBL/GenBank/DDBJ whole genome shotgun (WGS) entry which is preliminary data.</text>
</comment>
<dbReference type="Proteomes" id="UP001597260">
    <property type="component" value="Unassembled WGS sequence"/>
</dbReference>
<dbReference type="EMBL" id="JBHTMP010000007">
    <property type="protein sequence ID" value="MFD1320765.1"/>
    <property type="molecule type" value="Genomic_DNA"/>
</dbReference>
<feature type="transmembrane region" description="Helical" evidence="2">
    <location>
        <begin position="81"/>
        <end position="99"/>
    </location>
</feature>
<accession>A0ABW3YBH6</accession>
<keyword evidence="2" id="KW-1133">Transmembrane helix</keyword>
<organism evidence="3 4">
    <name type="scientific">Micromonospora sonneratiae</name>
    <dbReference type="NCBI Taxonomy" id="1184706"/>
    <lineage>
        <taxon>Bacteria</taxon>
        <taxon>Bacillati</taxon>
        <taxon>Actinomycetota</taxon>
        <taxon>Actinomycetes</taxon>
        <taxon>Micromonosporales</taxon>
        <taxon>Micromonosporaceae</taxon>
        <taxon>Micromonospora</taxon>
    </lineage>
</organism>
<reference evidence="4" key="1">
    <citation type="journal article" date="2019" name="Int. J. Syst. Evol. Microbiol.">
        <title>The Global Catalogue of Microorganisms (GCM) 10K type strain sequencing project: providing services to taxonomists for standard genome sequencing and annotation.</title>
        <authorList>
            <consortium name="The Broad Institute Genomics Platform"/>
            <consortium name="The Broad Institute Genome Sequencing Center for Infectious Disease"/>
            <person name="Wu L."/>
            <person name="Ma J."/>
        </authorList>
    </citation>
    <scope>NUCLEOTIDE SEQUENCE [LARGE SCALE GENOMIC DNA]</scope>
    <source>
        <strain evidence="4">JCM 31037</strain>
    </source>
</reference>
<sequence>MGTAGNGDGRPDGGGPPEGLPGLPPEWGSIVIPDDPAELADEAAQLRAELRRRNRRTAWRRLFGLPPAPGVDIPSPPRSPLLILLVAVLTTLVSLFAVVRTTQRTPQQTAPTTGTPVQRVPAMDLIREDGALVPLRSLLPAVLVFVDGCTCVDELNLAARTVPPGVTVVALTSETRPSATPGQPPVAPIRSLVDPTAQLAAALRLSPRPDPATTLLVARSGGIVRILPSTNGLAEHPAELAELGNR</sequence>
<evidence type="ECO:0000256" key="2">
    <source>
        <dbReference type="SAM" id="Phobius"/>
    </source>
</evidence>
<name>A0ABW3YBH6_9ACTN</name>
<evidence type="ECO:0000313" key="3">
    <source>
        <dbReference type="EMBL" id="MFD1320765.1"/>
    </source>
</evidence>
<protein>
    <submittedName>
        <fullName evidence="3">Uncharacterized protein</fullName>
    </submittedName>
</protein>
<dbReference type="RefSeq" id="WP_377568077.1">
    <property type="nucleotide sequence ID" value="NZ_JBHTMP010000007.1"/>
</dbReference>
<keyword evidence="2" id="KW-0812">Transmembrane</keyword>
<proteinExistence type="predicted"/>
<evidence type="ECO:0000256" key="1">
    <source>
        <dbReference type="SAM" id="MobiDB-lite"/>
    </source>
</evidence>
<feature type="region of interest" description="Disordered" evidence="1">
    <location>
        <begin position="1"/>
        <end position="33"/>
    </location>
</feature>
<keyword evidence="2" id="KW-0472">Membrane</keyword>
<gene>
    <name evidence="3" type="ORF">ACFQ4H_06635</name>
</gene>
<keyword evidence="4" id="KW-1185">Reference proteome</keyword>
<feature type="compositionally biased region" description="Gly residues" evidence="1">
    <location>
        <begin position="1"/>
        <end position="17"/>
    </location>
</feature>